<dbReference type="SMART" id="SM00179">
    <property type="entry name" value="EGF_CA"/>
    <property type="match status" value="1"/>
</dbReference>
<evidence type="ECO:0000313" key="13">
    <source>
        <dbReference type="Proteomes" id="UP000623129"/>
    </source>
</evidence>
<dbReference type="SUPFAM" id="SSF56112">
    <property type="entry name" value="Protein kinase-like (PK-like)"/>
    <property type="match status" value="1"/>
</dbReference>
<feature type="domain" description="EGF-like" evidence="11">
    <location>
        <begin position="318"/>
        <end position="360"/>
    </location>
</feature>
<evidence type="ECO:0000256" key="3">
    <source>
        <dbReference type="ARBA" id="ARBA00022679"/>
    </source>
</evidence>
<sequence>MHPHWFSIFLSLCFTSVSLPLNSVAHGGGETGITSHCNSVPYPFGAPGFALNGFEVICTSTPTGNRTINYNPYWNSTQGNPNPSLRLPTGTYLIKNISLQGQVNIFTGPIYRQCNDNGTETLLHGNGWLNLTDTPFTLSKNDTTFIVLGCDDVVLIEGVAGDSNGSGNNFRSGGCVAFCSNPSSRIDKSCSGLGCCQMPLPGPGDLKSFELKLFKVPNSGVRQLTNCSTAFFTTHNEFLFRAAQFDNKGYFRDNLADHVVVLNWAIGEKSCEEAKKNLNSFACKKNSQCYDSPNGAGYLCNCSTGYKGNPYDQGGCSDIDECQNPENPCMGPCTNTDGSYICGCPSGKTGDSRKDGPGCSKLKKPSPLNVILGICLCLVFVLAMGSFYTYSRLQRRKLVKVRSEFFRQNGGWILQQRLASQGIDSTTKIFTSEELQRATDDYSENKILGQGGYGTVYKGVLSNEQVVAIKISKLIDENQKPISFARPEECRNLATYFASLVDEGRLIQATEPRLLKEAKFDELHFVAHLARRCINVKGEERPTMKEVASELEGLTKPAKKKINDENMQESERLIEETGSTSTISVVGESSSQYSLERQLLSINIEHAR</sequence>
<dbReference type="PROSITE" id="PS01187">
    <property type="entry name" value="EGF_CA"/>
    <property type="match status" value="1"/>
</dbReference>
<dbReference type="GO" id="GO:0007166">
    <property type="term" value="P:cell surface receptor signaling pathway"/>
    <property type="evidence" value="ECO:0007669"/>
    <property type="project" value="InterPro"/>
</dbReference>
<feature type="transmembrane region" description="Helical" evidence="9">
    <location>
        <begin position="370"/>
        <end position="390"/>
    </location>
</feature>
<dbReference type="InterPro" id="IPR011009">
    <property type="entry name" value="Kinase-like_dom_sf"/>
</dbReference>
<keyword evidence="4 8" id="KW-0547">Nucleotide-binding</keyword>
<keyword evidence="9" id="KW-0472">Membrane</keyword>
<comment type="caution">
    <text evidence="12">The sequence shown here is derived from an EMBL/GenBank/DDBJ whole genome shotgun (WGS) entry which is preliminary data.</text>
</comment>
<dbReference type="OrthoDB" id="4062651at2759"/>
<dbReference type="InterPro" id="IPR049883">
    <property type="entry name" value="NOTCH1_EGF-like"/>
</dbReference>
<dbReference type="FunFam" id="2.10.25.10:FF:000628">
    <property type="entry name" value="Wall-associated receptor kinase 2"/>
    <property type="match status" value="1"/>
</dbReference>
<evidence type="ECO:0000256" key="6">
    <source>
        <dbReference type="ARBA" id="ARBA00023157"/>
    </source>
</evidence>
<keyword evidence="1" id="KW-0723">Serine/threonine-protein kinase</keyword>
<dbReference type="InterPro" id="IPR017441">
    <property type="entry name" value="Protein_kinase_ATP_BS"/>
</dbReference>
<evidence type="ECO:0000256" key="7">
    <source>
        <dbReference type="PROSITE-ProRule" id="PRU00076"/>
    </source>
</evidence>
<feature type="signal peptide" evidence="10">
    <location>
        <begin position="1"/>
        <end position="20"/>
    </location>
</feature>
<gene>
    <name evidence="12" type="ORF">FCM35_KLT14616</name>
</gene>
<keyword evidence="9" id="KW-1133">Transmembrane helix</keyword>
<dbReference type="Gene3D" id="2.10.25.10">
    <property type="entry name" value="Laminin"/>
    <property type="match status" value="2"/>
</dbReference>
<keyword evidence="5 8" id="KW-0067">ATP-binding</keyword>
<keyword evidence="10" id="KW-0732">Signal</keyword>
<dbReference type="InterPro" id="IPR018097">
    <property type="entry name" value="EGF_Ca-bd_CS"/>
</dbReference>
<dbReference type="Proteomes" id="UP000623129">
    <property type="component" value="Unassembled WGS sequence"/>
</dbReference>
<keyword evidence="6" id="KW-1015">Disulfide bond</keyword>
<organism evidence="12 13">
    <name type="scientific">Carex littledalei</name>
    <dbReference type="NCBI Taxonomy" id="544730"/>
    <lineage>
        <taxon>Eukaryota</taxon>
        <taxon>Viridiplantae</taxon>
        <taxon>Streptophyta</taxon>
        <taxon>Embryophyta</taxon>
        <taxon>Tracheophyta</taxon>
        <taxon>Spermatophyta</taxon>
        <taxon>Magnoliopsida</taxon>
        <taxon>Liliopsida</taxon>
        <taxon>Poales</taxon>
        <taxon>Cyperaceae</taxon>
        <taxon>Cyperoideae</taxon>
        <taxon>Cariceae</taxon>
        <taxon>Carex</taxon>
        <taxon>Carex subgen. Euthyceras</taxon>
    </lineage>
</organism>
<dbReference type="PANTHER" id="PTHR27005">
    <property type="entry name" value="WALL-ASSOCIATED RECEPTOR KINASE-LIKE 21"/>
    <property type="match status" value="1"/>
</dbReference>
<dbReference type="GO" id="GO:0004674">
    <property type="term" value="F:protein serine/threonine kinase activity"/>
    <property type="evidence" value="ECO:0007669"/>
    <property type="project" value="UniProtKB-KW"/>
</dbReference>
<dbReference type="SMART" id="SM00181">
    <property type="entry name" value="EGF"/>
    <property type="match status" value="2"/>
</dbReference>
<name>A0A833QDJ6_9POAL</name>
<evidence type="ECO:0000256" key="5">
    <source>
        <dbReference type="ARBA" id="ARBA00022840"/>
    </source>
</evidence>
<keyword evidence="3" id="KW-0808">Transferase</keyword>
<evidence type="ECO:0000256" key="4">
    <source>
        <dbReference type="ARBA" id="ARBA00022741"/>
    </source>
</evidence>
<dbReference type="InterPro" id="IPR000742">
    <property type="entry name" value="EGF"/>
</dbReference>
<dbReference type="AlphaFoldDB" id="A0A833QDJ6"/>
<dbReference type="InterPro" id="IPR045274">
    <property type="entry name" value="WAK-like"/>
</dbReference>
<dbReference type="Gene3D" id="3.30.200.20">
    <property type="entry name" value="Phosphorylase Kinase, domain 1"/>
    <property type="match status" value="1"/>
</dbReference>
<dbReference type="PROSITE" id="PS50026">
    <property type="entry name" value="EGF_3"/>
    <property type="match status" value="1"/>
</dbReference>
<reference evidence="12" key="1">
    <citation type="submission" date="2020-01" db="EMBL/GenBank/DDBJ databases">
        <title>Genome sequence of Kobresia littledalei, the first chromosome-level genome in the family Cyperaceae.</title>
        <authorList>
            <person name="Qu G."/>
        </authorList>
    </citation>
    <scope>NUCLEOTIDE SEQUENCE</scope>
    <source>
        <strain evidence="12">C.B.Clarke</strain>
        <tissue evidence="12">Leaf</tissue>
    </source>
</reference>
<evidence type="ECO:0000256" key="9">
    <source>
        <dbReference type="SAM" id="Phobius"/>
    </source>
</evidence>
<dbReference type="InterPro" id="IPR001881">
    <property type="entry name" value="EGF-like_Ca-bd_dom"/>
</dbReference>
<dbReference type="PROSITE" id="PS00107">
    <property type="entry name" value="PROTEIN_KINASE_ATP"/>
    <property type="match status" value="1"/>
</dbReference>
<dbReference type="GO" id="GO:0005524">
    <property type="term" value="F:ATP binding"/>
    <property type="evidence" value="ECO:0007669"/>
    <property type="project" value="UniProtKB-UniRule"/>
</dbReference>
<feature type="binding site" evidence="8">
    <location>
        <position position="470"/>
    </location>
    <ligand>
        <name>ATP</name>
        <dbReference type="ChEBI" id="CHEBI:30616"/>
    </ligand>
</feature>
<evidence type="ECO:0000256" key="10">
    <source>
        <dbReference type="SAM" id="SignalP"/>
    </source>
</evidence>
<keyword evidence="12" id="KW-0675">Receptor</keyword>
<comment type="caution">
    <text evidence="7">Lacks conserved residue(s) required for the propagation of feature annotation.</text>
</comment>
<dbReference type="SUPFAM" id="SSF57196">
    <property type="entry name" value="EGF/Laminin"/>
    <property type="match status" value="1"/>
</dbReference>
<proteinExistence type="predicted"/>
<evidence type="ECO:0000313" key="12">
    <source>
        <dbReference type="EMBL" id="KAF3321363.1"/>
    </source>
</evidence>
<keyword evidence="2 7" id="KW-0245">EGF-like domain</keyword>
<keyword evidence="13" id="KW-1185">Reference proteome</keyword>
<dbReference type="GO" id="GO:0005509">
    <property type="term" value="F:calcium ion binding"/>
    <property type="evidence" value="ECO:0007669"/>
    <property type="project" value="InterPro"/>
</dbReference>
<dbReference type="PROSITE" id="PS00010">
    <property type="entry name" value="ASX_HYDROXYL"/>
    <property type="match status" value="1"/>
</dbReference>
<feature type="chain" id="PRO_5032298088" evidence="10">
    <location>
        <begin position="21"/>
        <end position="608"/>
    </location>
</feature>
<evidence type="ECO:0000256" key="8">
    <source>
        <dbReference type="PROSITE-ProRule" id="PRU10141"/>
    </source>
</evidence>
<accession>A0A833QDJ6</accession>
<evidence type="ECO:0000259" key="11">
    <source>
        <dbReference type="PROSITE" id="PS50026"/>
    </source>
</evidence>
<dbReference type="InterPro" id="IPR000152">
    <property type="entry name" value="EGF-type_Asp/Asn_hydroxyl_site"/>
</dbReference>
<dbReference type="Pfam" id="PF07645">
    <property type="entry name" value="EGF_CA"/>
    <property type="match status" value="1"/>
</dbReference>
<protein>
    <submittedName>
        <fullName evidence="12">Wall-associated receptor kinase 3-like protein</fullName>
    </submittedName>
</protein>
<dbReference type="CDD" id="cd00054">
    <property type="entry name" value="EGF_CA"/>
    <property type="match status" value="1"/>
</dbReference>
<dbReference type="GO" id="GO:0005886">
    <property type="term" value="C:plasma membrane"/>
    <property type="evidence" value="ECO:0007669"/>
    <property type="project" value="TreeGrafter"/>
</dbReference>
<evidence type="ECO:0000256" key="1">
    <source>
        <dbReference type="ARBA" id="ARBA00022527"/>
    </source>
</evidence>
<evidence type="ECO:0000256" key="2">
    <source>
        <dbReference type="ARBA" id="ARBA00022536"/>
    </source>
</evidence>
<keyword evidence="12" id="KW-0418">Kinase</keyword>
<dbReference type="EMBL" id="SWLB01000027">
    <property type="protein sequence ID" value="KAF3321363.1"/>
    <property type="molecule type" value="Genomic_DNA"/>
</dbReference>
<dbReference type="PANTHER" id="PTHR27005:SF283">
    <property type="entry name" value="OS02G0633066 PROTEIN"/>
    <property type="match status" value="1"/>
</dbReference>
<keyword evidence="9" id="KW-0812">Transmembrane</keyword>